<keyword evidence="6" id="KW-0547">Nucleotide-binding</keyword>
<dbReference type="Pfam" id="PF03129">
    <property type="entry name" value="HGTP_anticodon"/>
    <property type="match status" value="1"/>
</dbReference>
<evidence type="ECO:0000256" key="6">
    <source>
        <dbReference type="ARBA" id="ARBA00022741"/>
    </source>
</evidence>
<organism evidence="14 15">
    <name type="scientific">Mesorhabditis belari</name>
    <dbReference type="NCBI Taxonomy" id="2138241"/>
    <lineage>
        <taxon>Eukaryota</taxon>
        <taxon>Metazoa</taxon>
        <taxon>Ecdysozoa</taxon>
        <taxon>Nematoda</taxon>
        <taxon>Chromadorea</taxon>
        <taxon>Rhabditida</taxon>
        <taxon>Rhabditina</taxon>
        <taxon>Rhabditomorpha</taxon>
        <taxon>Rhabditoidea</taxon>
        <taxon>Rhabditidae</taxon>
        <taxon>Mesorhabditinae</taxon>
        <taxon>Mesorhabditis</taxon>
    </lineage>
</organism>
<dbReference type="PROSITE" id="PS50862">
    <property type="entry name" value="AA_TRNA_LIGASE_II"/>
    <property type="match status" value="1"/>
</dbReference>
<dbReference type="InterPro" id="IPR018163">
    <property type="entry name" value="Thr/Ala-tRNA-synth_IIc_edit"/>
</dbReference>
<evidence type="ECO:0000256" key="1">
    <source>
        <dbReference type="ARBA" id="ARBA00004496"/>
    </source>
</evidence>
<keyword evidence="14" id="KW-1185">Reference proteome</keyword>
<evidence type="ECO:0000256" key="9">
    <source>
        <dbReference type="ARBA" id="ARBA00023146"/>
    </source>
</evidence>
<comment type="subcellular location">
    <subcellularLocation>
        <location evidence="1">Cytoplasm</location>
    </subcellularLocation>
</comment>
<evidence type="ECO:0000256" key="12">
    <source>
        <dbReference type="ARBA" id="ARBA00072369"/>
    </source>
</evidence>
<evidence type="ECO:0000313" key="15">
    <source>
        <dbReference type="WBParaSite" id="MBELARI_LOCUS9974"/>
    </source>
</evidence>
<dbReference type="Gene3D" id="3.30.980.10">
    <property type="entry name" value="Threonyl-trna Synthetase, Chain A, domain 2"/>
    <property type="match status" value="1"/>
</dbReference>
<dbReference type="GO" id="GO:0005739">
    <property type="term" value="C:mitochondrion"/>
    <property type="evidence" value="ECO:0007669"/>
    <property type="project" value="TreeGrafter"/>
</dbReference>
<evidence type="ECO:0000259" key="13">
    <source>
        <dbReference type="PROSITE" id="PS50862"/>
    </source>
</evidence>
<keyword evidence="9" id="KW-0030">Aminoacyl-tRNA synthetase</keyword>
<evidence type="ECO:0000256" key="10">
    <source>
        <dbReference type="ARBA" id="ARBA00031900"/>
    </source>
</evidence>
<feature type="domain" description="Aminoacyl-transfer RNA synthetases class-II family profile" evidence="13">
    <location>
        <begin position="234"/>
        <end position="502"/>
    </location>
</feature>
<evidence type="ECO:0000256" key="3">
    <source>
        <dbReference type="ARBA" id="ARBA00013163"/>
    </source>
</evidence>
<dbReference type="Gene3D" id="3.40.50.800">
    <property type="entry name" value="Anticodon-binding domain"/>
    <property type="match status" value="1"/>
</dbReference>
<keyword evidence="5" id="KW-0436">Ligase</keyword>
<dbReference type="SMART" id="SM00863">
    <property type="entry name" value="tRNA_SAD"/>
    <property type="match status" value="1"/>
</dbReference>
<dbReference type="FunFam" id="3.30.930.10:FF:000019">
    <property type="entry name" value="Threonine--tRNA ligase"/>
    <property type="match status" value="1"/>
</dbReference>
<accession>A0AAF3FTC6</accession>
<dbReference type="FunFam" id="3.30.980.10:FF:000005">
    <property type="entry name" value="Threonyl-tRNA synthetase, mitochondrial"/>
    <property type="match status" value="1"/>
</dbReference>
<dbReference type="PANTHER" id="PTHR11451:SF46">
    <property type="entry name" value="THREONINE--TRNA LIGASE"/>
    <property type="match status" value="1"/>
</dbReference>
<dbReference type="PRINTS" id="PR01047">
    <property type="entry name" value="TRNASYNTHTHR"/>
</dbReference>
<dbReference type="Proteomes" id="UP000887575">
    <property type="component" value="Unassembled WGS sequence"/>
</dbReference>
<dbReference type="InterPro" id="IPR012947">
    <property type="entry name" value="tRNA_SAD"/>
</dbReference>
<dbReference type="EC" id="6.1.1.3" evidence="3"/>
<dbReference type="SUPFAM" id="SSF55186">
    <property type="entry name" value="ThrRS/AlaRS common domain"/>
    <property type="match status" value="1"/>
</dbReference>
<dbReference type="PANTHER" id="PTHR11451">
    <property type="entry name" value="THREONINE-TRNA LIGASE"/>
    <property type="match status" value="1"/>
</dbReference>
<protein>
    <recommendedName>
        <fullName evidence="12">Probable threonine--tRNA ligase, cytoplasmic</fullName>
        <ecNumber evidence="3">6.1.1.3</ecNumber>
    </recommendedName>
    <alternativeName>
        <fullName evidence="10">Threonyl-tRNA synthetase</fullName>
    </alternativeName>
</protein>
<evidence type="ECO:0000256" key="8">
    <source>
        <dbReference type="ARBA" id="ARBA00022917"/>
    </source>
</evidence>
<dbReference type="WBParaSite" id="MBELARI_LOCUS9974">
    <property type="protein sequence ID" value="MBELARI_LOCUS9974"/>
    <property type="gene ID" value="MBELARI_LOCUS9974"/>
</dbReference>
<dbReference type="Gene3D" id="3.30.930.10">
    <property type="entry name" value="Bira Bifunctional Protein, Domain 2"/>
    <property type="match status" value="1"/>
</dbReference>
<keyword evidence="8" id="KW-0648">Protein biosynthesis</keyword>
<evidence type="ECO:0000256" key="11">
    <source>
        <dbReference type="ARBA" id="ARBA00049515"/>
    </source>
</evidence>
<dbReference type="CDD" id="cd00771">
    <property type="entry name" value="ThrRS_core"/>
    <property type="match status" value="1"/>
</dbReference>
<dbReference type="NCBIfam" id="TIGR00418">
    <property type="entry name" value="thrS"/>
    <property type="match status" value="1"/>
</dbReference>
<comment type="similarity">
    <text evidence="2">Belongs to the class-II aminoacyl-tRNA synthetase family.</text>
</comment>
<dbReference type="InterPro" id="IPR006195">
    <property type="entry name" value="aa-tRNA-synth_II"/>
</dbReference>
<dbReference type="GO" id="GO:0005524">
    <property type="term" value="F:ATP binding"/>
    <property type="evidence" value="ECO:0007669"/>
    <property type="project" value="UniProtKB-KW"/>
</dbReference>
<evidence type="ECO:0000256" key="2">
    <source>
        <dbReference type="ARBA" id="ARBA00008226"/>
    </source>
</evidence>
<dbReference type="Pfam" id="PF00587">
    <property type="entry name" value="tRNA-synt_2b"/>
    <property type="match status" value="1"/>
</dbReference>
<dbReference type="SUPFAM" id="SSF55681">
    <property type="entry name" value="Class II aaRS and biotin synthetases"/>
    <property type="match status" value="1"/>
</dbReference>
<name>A0AAF3FTC6_9BILA</name>
<evidence type="ECO:0000256" key="7">
    <source>
        <dbReference type="ARBA" id="ARBA00022840"/>
    </source>
</evidence>
<proteinExistence type="inferred from homology"/>
<dbReference type="CDD" id="cd00860">
    <property type="entry name" value="ThrRS_anticodon"/>
    <property type="match status" value="1"/>
</dbReference>
<sequence>MNQRESRKEERNDKSEIPIDALSINEHSAEVNVEDESRKEVFWHSSAIILGAALEKHFAKGFPCFPSSNSNGFFYEIFLKEQTVSQEDQEKLQQIVESYIQENLPFEKLVLPKQELLEVFKENEFKLRLLDRMDQQMIQVCRFGSFLEICEKPIVKEAGQIKAIKLLNVSSSYWSGDCEAESLQRISGISWPSDEMMKEWEKAQEEAAARDHRKIGLNQELFFFHPLSPACAFWYPKGALMYNRLIEFIRRQYRLRGFMEVITPNIYNSKLWEQSGHWQHYKEDMFVFDVEKEHFGLKPMNCPGHALMFANRLRSYNELPLRFADFGVLHRNESSGALSGLTRVRRFQIDDAHIFCRYDQIGSEIKAFLDFLEFTYEKVFGFTFNLNLSTRPEHYLGEIEVWDEAEAALKKVLDGSGRAWKVNAGDGAFYGPKIDITIQDALKRNHQCATVQLDFQMPIRFDLHYFDEKGERHRPVMIHRAILGSLERFFGIITESFAGKWPFWLSPRQAKIVCVHESFREYAREVKDKIYGSGFEVEFDENCAELMNRQIRDGQLAAFNFILVIGKREIANRSVNVRGRDNVVHGEIPIDVLVEKFEKFARNYVKDSEISFR</sequence>
<dbReference type="InterPro" id="IPR002314">
    <property type="entry name" value="aa-tRNA-synt_IIb"/>
</dbReference>
<dbReference type="GO" id="GO:0006435">
    <property type="term" value="P:threonyl-tRNA aminoacylation"/>
    <property type="evidence" value="ECO:0007669"/>
    <property type="project" value="InterPro"/>
</dbReference>
<dbReference type="AlphaFoldDB" id="A0AAF3FTC6"/>
<dbReference type="InterPro" id="IPR004154">
    <property type="entry name" value="Anticodon-bd"/>
</dbReference>
<evidence type="ECO:0000256" key="4">
    <source>
        <dbReference type="ARBA" id="ARBA00022490"/>
    </source>
</evidence>
<dbReference type="InterPro" id="IPR036621">
    <property type="entry name" value="Anticodon-bd_dom_sf"/>
</dbReference>
<keyword evidence="7" id="KW-0067">ATP-binding</keyword>
<evidence type="ECO:0000256" key="5">
    <source>
        <dbReference type="ARBA" id="ARBA00022598"/>
    </source>
</evidence>
<dbReference type="InterPro" id="IPR002320">
    <property type="entry name" value="Thr-tRNA-ligase_IIa"/>
</dbReference>
<dbReference type="SUPFAM" id="SSF52954">
    <property type="entry name" value="Class II aaRS ABD-related"/>
    <property type="match status" value="1"/>
</dbReference>
<dbReference type="InterPro" id="IPR045864">
    <property type="entry name" value="aa-tRNA-synth_II/BPL/LPL"/>
</dbReference>
<comment type="catalytic activity">
    <reaction evidence="11">
        <text>tRNA(Thr) + L-threonine + ATP = L-threonyl-tRNA(Thr) + AMP + diphosphate + H(+)</text>
        <dbReference type="Rhea" id="RHEA:24624"/>
        <dbReference type="Rhea" id="RHEA-COMP:9670"/>
        <dbReference type="Rhea" id="RHEA-COMP:9704"/>
        <dbReference type="ChEBI" id="CHEBI:15378"/>
        <dbReference type="ChEBI" id="CHEBI:30616"/>
        <dbReference type="ChEBI" id="CHEBI:33019"/>
        <dbReference type="ChEBI" id="CHEBI:57926"/>
        <dbReference type="ChEBI" id="CHEBI:78442"/>
        <dbReference type="ChEBI" id="CHEBI:78534"/>
        <dbReference type="ChEBI" id="CHEBI:456215"/>
        <dbReference type="EC" id="6.1.1.3"/>
    </reaction>
</comment>
<dbReference type="GO" id="GO:0004829">
    <property type="term" value="F:threonine-tRNA ligase activity"/>
    <property type="evidence" value="ECO:0007669"/>
    <property type="project" value="UniProtKB-EC"/>
</dbReference>
<dbReference type="InterPro" id="IPR033728">
    <property type="entry name" value="ThrRS_core"/>
</dbReference>
<evidence type="ECO:0000313" key="14">
    <source>
        <dbReference type="Proteomes" id="UP000887575"/>
    </source>
</evidence>
<reference evidence="15" key="1">
    <citation type="submission" date="2024-02" db="UniProtKB">
        <authorList>
            <consortium name="WormBaseParasite"/>
        </authorList>
    </citation>
    <scope>IDENTIFICATION</scope>
</reference>
<dbReference type="InterPro" id="IPR047246">
    <property type="entry name" value="ThrRS_anticodon"/>
</dbReference>
<dbReference type="HAMAP" id="MF_00184">
    <property type="entry name" value="Thr_tRNA_synth"/>
    <property type="match status" value="1"/>
</dbReference>
<keyword evidence="4" id="KW-0963">Cytoplasm</keyword>